<gene>
    <name evidence="3" type="ORF">N868_08655</name>
</gene>
<evidence type="ECO:0000313" key="4">
    <source>
        <dbReference type="Proteomes" id="UP000029839"/>
    </source>
</evidence>
<dbReference type="EMBL" id="AXCY01000036">
    <property type="protein sequence ID" value="KGM10883.1"/>
    <property type="molecule type" value="Genomic_DNA"/>
</dbReference>
<dbReference type="SMART" id="SM00052">
    <property type="entry name" value="EAL"/>
    <property type="match status" value="1"/>
</dbReference>
<feature type="domain" description="EAL" evidence="2">
    <location>
        <begin position="189"/>
        <end position="423"/>
    </location>
</feature>
<organism evidence="3 4">
    <name type="scientific">Cellulomonas carbonis T26</name>
    <dbReference type="NCBI Taxonomy" id="947969"/>
    <lineage>
        <taxon>Bacteria</taxon>
        <taxon>Bacillati</taxon>
        <taxon>Actinomycetota</taxon>
        <taxon>Actinomycetes</taxon>
        <taxon>Micrococcales</taxon>
        <taxon>Cellulomonadaceae</taxon>
        <taxon>Cellulomonas</taxon>
    </lineage>
</organism>
<accession>A0A0A0BQY8</accession>
<dbReference type="PANTHER" id="PTHR33121:SF76">
    <property type="entry name" value="SIGNALING PROTEIN"/>
    <property type="match status" value="1"/>
</dbReference>
<reference evidence="3 4" key="1">
    <citation type="submission" date="2013-08" db="EMBL/GenBank/DDBJ databases">
        <title>Genome sequencing of Cellulomonas carbonis T26.</title>
        <authorList>
            <person name="Chen F."/>
            <person name="Li Y."/>
            <person name="Wang G."/>
        </authorList>
    </citation>
    <scope>NUCLEOTIDE SEQUENCE [LARGE SCALE GENOMIC DNA]</scope>
    <source>
        <strain evidence="3 4">T26</strain>
    </source>
</reference>
<dbReference type="Pfam" id="PF00563">
    <property type="entry name" value="EAL"/>
    <property type="match status" value="1"/>
</dbReference>
<dbReference type="PROSITE" id="PS50883">
    <property type="entry name" value="EAL"/>
    <property type="match status" value="1"/>
</dbReference>
<dbReference type="GO" id="GO:0071111">
    <property type="term" value="F:cyclic-guanylate-specific phosphodiesterase activity"/>
    <property type="evidence" value="ECO:0007669"/>
    <property type="project" value="InterPro"/>
</dbReference>
<dbReference type="InterPro" id="IPR050706">
    <property type="entry name" value="Cyclic-di-GMP_PDE-like"/>
</dbReference>
<evidence type="ECO:0000256" key="1">
    <source>
        <dbReference type="SAM" id="MobiDB-lite"/>
    </source>
</evidence>
<dbReference type="CDD" id="cd01948">
    <property type="entry name" value="EAL"/>
    <property type="match status" value="1"/>
</dbReference>
<dbReference type="SUPFAM" id="SSF141868">
    <property type="entry name" value="EAL domain-like"/>
    <property type="match status" value="1"/>
</dbReference>
<sequence length="423" mass="44457">MTTMPGEAFAGVPAAAGPRRSQARAATEPPEPPEDGFGPSVQRLLRLLRTTVGMKIAWTSEFLGSEQVFRFVDAAPDAGAGVPRPGTALPLSGAYCSRVIDGTMPAAITDTSTDPSAVLLPVTFDMHIGSYLGVPLRSADGAVEGMLCAVSPSSSPSLSDADVTSARLIADVIDDIHRRELAAVAARRRRDALRRLVRRLCRGTGRQLVVQAIVDLMSGEEVGVEALTRFDDVERSPAEWFATAQSLGLGTALEVAAAASALRSVPADATHALSINLSPEAILDGALDELLGGRDHRGVIVEVTEHAPIASYEALEDALRPHRERGVRIAVDDVGAGYASMTHVLRLRPDLVKIDMSLVHGLDGDPVRRALVSAITGLAEQIGADVVAEGVETTGEREALVGLGVRLGQGYLFQRPTPVPTAA</sequence>
<dbReference type="SUPFAM" id="SSF55781">
    <property type="entry name" value="GAF domain-like"/>
    <property type="match status" value="1"/>
</dbReference>
<evidence type="ECO:0000313" key="3">
    <source>
        <dbReference type="EMBL" id="KGM10883.1"/>
    </source>
</evidence>
<feature type="region of interest" description="Disordered" evidence="1">
    <location>
        <begin position="1"/>
        <end position="39"/>
    </location>
</feature>
<protein>
    <submittedName>
        <fullName evidence="3">Diguanylate phosphodiesterase</fullName>
    </submittedName>
</protein>
<dbReference type="Proteomes" id="UP000029839">
    <property type="component" value="Unassembled WGS sequence"/>
</dbReference>
<name>A0A0A0BQY8_9CELL</name>
<dbReference type="AlphaFoldDB" id="A0A0A0BQY8"/>
<keyword evidence="4" id="KW-1185">Reference proteome</keyword>
<dbReference type="InterPro" id="IPR003018">
    <property type="entry name" value="GAF"/>
</dbReference>
<reference evidence="3 4" key="2">
    <citation type="journal article" date="2015" name="Stand. Genomic Sci.">
        <title>Draft genome sequence of Cellulomonas carbonis T26(T) and comparative analysis of six Cellulomonas genomes.</title>
        <authorList>
            <person name="Zhuang W."/>
            <person name="Zhang S."/>
            <person name="Xia X."/>
            <person name="Wang G."/>
        </authorList>
    </citation>
    <scope>NUCLEOTIDE SEQUENCE [LARGE SCALE GENOMIC DNA]</scope>
    <source>
        <strain evidence="3 4">T26</strain>
    </source>
</reference>
<dbReference type="PANTHER" id="PTHR33121">
    <property type="entry name" value="CYCLIC DI-GMP PHOSPHODIESTERASE PDEF"/>
    <property type="match status" value="1"/>
</dbReference>
<dbReference type="Gene3D" id="3.30.450.40">
    <property type="match status" value="1"/>
</dbReference>
<dbReference type="InterPro" id="IPR001633">
    <property type="entry name" value="EAL_dom"/>
</dbReference>
<evidence type="ECO:0000259" key="2">
    <source>
        <dbReference type="PROSITE" id="PS50883"/>
    </source>
</evidence>
<proteinExistence type="predicted"/>
<dbReference type="Gene3D" id="3.20.20.450">
    <property type="entry name" value="EAL domain"/>
    <property type="match status" value="1"/>
</dbReference>
<dbReference type="InterPro" id="IPR035919">
    <property type="entry name" value="EAL_sf"/>
</dbReference>
<dbReference type="Pfam" id="PF01590">
    <property type="entry name" value="GAF"/>
    <property type="match status" value="1"/>
</dbReference>
<dbReference type="SMART" id="SM00065">
    <property type="entry name" value="GAF"/>
    <property type="match status" value="1"/>
</dbReference>
<comment type="caution">
    <text evidence="3">The sequence shown here is derived from an EMBL/GenBank/DDBJ whole genome shotgun (WGS) entry which is preliminary data.</text>
</comment>
<dbReference type="InterPro" id="IPR029016">
    <property type="entry name" value="GAF-like_dom_sf"/>
</dbReference>